<comment type="caution">
    <text evidence="2">The sequence shown here is derived from an EMBL/GenBank/DDBJ whole genome shotgun (WGS) entry which is preliminary data.</text>
</comment>
<dbReference type="AlphaFoldDB" id="A0A9W9PV55"/>
<gene>
    <name evidence="2" type="ORF">N7476_008779</name>
</gene>
<evidence type="ECO:0000313" key="3">
    <source>
        <dbReference type="Proteomes" id="UP001147746"/>
    </source>
</evidence>
<reference evidence="2" key="1">
    <citation type="submission" date="2022-12" db="EMBL/GenBank/DDBJ databases">
        <authorList>
            <person name="Petersen C."/>
        </authorList>
    </citation>
    <scope>NUCLEOTIDE SEQUENCE</scope>
    <source>
        <strain evidence="2">IBT 21472</strain>
    </source>
</reference>
<protein>
    <recommendedName>
        <fullName evidence="4">Secreted protein</fullName>
    </recommendedName>
</protein>
<dbReference type="EMBL" id="JAPZBO010000008">
    <property type="protein sequence ID" value="KAJ5308123.1"/>
    <property type="molecule type" value="Genomic_DNA"/>
</dbReference>
<name>A0A9W9PV55_9EURO</name>
<proteinExistence type="predicted"/>
<organism evidence="2 3">
    <name type="scientific">Penicillium atrosanguineum</name>
    <dbReference type="NCBI Taxonomy" id="1132637"/>
    <lineage>
        <taxon>Eukaryota</taxon>
        <taxon>Fungi</taxon>
        <taxon>Dikarya</taxon>
        <taxon>Ascomycota</taxon>
        <taxon>Pezizomycotina</taxon>
        <taxon>Eurotiomycetes</taxon>
        <taxon>Eurotiomycetidae</taxon>
        <taxon>Eurotiales</taxon>
        <taxon>Aspergillaceae</taxon>
        <taxon>Penicillium</taxon>
    </lineage>
</organism>
<dbReference type="Proteomes" id="UP001147746">
    <property type="component" value="Unassembled WGS sequence"/>
</dbReference>
<evidence type="ECO:0000256" key="1">
    <source>
        <dbReference type="SAM" id="SignalP"/>
    </source>
</evidence>
<feature type="chain" id="PRO_5040943534" description="Secreted protein" evidence="1">
    <location>
        <begin position="21"/>
        <end position="86"/>
    </location>
</feature>
<keyword evidence="3" id="KW-1185">Reference proteome</keyword>
<feature type="signal peptide" evidence="1">
    <location>
        <begin position="1"/>
        <end position="20"/>
    </location>
</feature>
<keyword evidence="1" id="KW-0732">Signal</keyword>
<reference evidence="2" key="2">
    <citation type="journal article" date="2023" name="IMA Fungus">
        <title>Comparative genomic study of the Penicillium genus elucidates a diverse pangenome and 15 lateral gene transfer events.</title>
        <authorList>
            <person name="Petersen C."/>
            <person name="Sorensen T."/>
            <person name="Nielsen M.R."/>
            <person name="Sondergaard T.E."/>
            <person name="Sorensen J.L."/>
            <person name="Fitzpatrick D.A."/>
            <person name="Frisvad J.C."/>
            <person name="Nielsen K.L."/>
        </authorList>
    </citation>
    <scope>NUCLEOTIDE SEQUENCE</scope>
    <source>
        <strain evidence="2">IBT 21472</strain>
    </source>
</reference>
<accession>A0A9W9PV55</accession>
<sequence>MAASNAIYLAFSVLVMTADSINCVLDTGNGSQYSCILARVNTILPIMIEKWNQSLFFFQTAPVSSRIDPYALPRLAVQPVARRRAQ</sequence>
<evidence type="ECO:0008006" key="4">
    <source>
        <dbReference type="Google" id="ProtNLM"/>
    </source>
</evidence>
<evidence type="ECO:0000313" key="2">
    <source>
        <dbReference type="EMBL" id="KAJ5308123.1"/>
    </source>
</evidence>